<organism evidence="1 2">
    <name type="scientific">Macrosiphum euphorbiae</name>
    <name type="common">potato aphid</name>
    <dbReference type="NCBI Taxonomy" id="13131"/>
    <lineage>
        <taxon>Eukaryota</taxon>
        <taxon>Metazoa</taxon>
        <taxon>Ecdysozoa</taxon>
        <taxon>Arthropoda</taxon>
        <taxon>Hexapoda</taxon>
        <taxon>Insecta</taxon>
        <taxon>Pterygota</taxon>
        <taxon>Neoptera</taxon>
        <taxon>Paraneoptera</taxon>
        <taxon>Hemiptera</taxon>
        <taxon>Sternorrhyncha</taxon>
        <taxon>Aphidomorpha</taxon>
        <taxon>Aphidoidea</taxon>
        <taxon>Aphididae</taxon>
        <taxon>Macrosiphini</taxon>
        <taxon>Macrosiphum</taxon>
    </lineage>
</organism>
<dbReference type="AlphaFoldDB" id="A0AAV0VIN4"/>
<proteinExistence type="predicted"/>
<reference evidence="1 2" key="1">
    <citation type="submission" date="2023-01" db="EMBL/GenBank/DDBJ databases">
        <authorList>
            <person name="Whitehead M."/>
        </authorList>
    </citation>
    <scope>NUCLEOTIDE SEQUENCE [LARGE SCALE GENOMIC DNA]</scope>
</reference>
<evidence type="ECO:0000313" key="1">
    <source>
        <dbReference type="EMBL" id="CAI6343505.1"/>
    </source>
</evidence>
<evidence type="ECO:0000313" key="2">
    <source>
        <dbReference type="Proteomes" id="UP001160148"/>
    </source>
</evidence>
<comment type="caution">
    <text evidence="1">The sequence shown here is derived from an EMBL/GenBank/DDBJ whole genome shotgun (WGS) entry which is preliminary data.</text>
</comment>
<keyword evidence="2" id="KW-1185">Reference proteome</keyword>
<dbReference type="Proteomes" id="UP001160148">
    <property type="component" value="Unassembled WGS sequence"/>
</dbReference>
<gene>
    <name evidence="1" type="ORF">MEUPH1_LOCUS761</name>
</gene>
<dbReference type="EMBL" id="CARXXK010000001">
    <property type="protein sequence ID" value="CAI6343505.1"/>
    <property type="molecule type" value="Genomic_DNA"/>
</dbReference>
<name>A0AAV0VIN4_9HEMI</name>
<accession>A0AAV0VIN4</accession>
<sequence length="887" mass="104921">MVNCDTFDNLVDNLKYILSDENYTIWINYIGGDNEVLVNGEFITIQNYLESSDVTYLYSIPINNSNYSIYSTNKLFTVSNTIYTFLKCKYSIIVARLLKFIYKSIESCQLIQHPTDQEDLIMNCFELTLDNFKNVKPYFAKAIFQLFYFNDLSQNLKSSDQTLLMSLLTINTFLYNEDITPNYQRSSREYGKKKTLIYTNGVKQHFNKLVTRLIYSLENFLCKNCMYSFEDLDHDNGHHNIYRDTISDSTRNDINTQISQFMNVTYFMVLKQLNNLKLKNVEVDFENCSDMYDLQYMLLNKVISNISGIESLLMEFKMKTKINKVETIKDVENSYNIIKVLKYQIYLIEFIGSIFSAQIQYYATLNNKSFKYETEYVSVNLKKLIDSFIQYTDNLIPENYPPILLSFINVLKNALLTDLNQSESNKVLLLSEKTQQLLKSNSTIYTKKENVQLCLKVSLPDLIQNIIGFHHINSFKQTFEILLQEFSTPDDYYYYSKQVDNHMEIKDSSNITQIETETCKILVEIREYLLLVWSLIDIVNTNNYFTLPPSDNTDKKLLQEYLTPSYGNIFQYMAHVYINTNDLRLQMILLPVLVHFKNTEWILYEDTNQILKKMTIIQRTLILAVNSLQYYEVNNCQDVLINKNIVDRINTDLGKIENTDKIHNIHLQIFFKTKISNYDNLKNRKYINDLIDRYTYTDIIQRMYMTDVQFSWYGIRMSMFSLNQDVLQNIVDYQRILRFQTLILNFLVAKIYTQLEYIFKFPTKLTTKRIQAIRKYLGELNGLKHSLPLVLDLQNICQSYSNIFEDEDISFKNKKLFRNQINDRIKAYGVFEIDGKHEFKTFNDCYASLKNDIEKLKKYLMHAPHKKLLIFVDDHAVPMTWKDYTIG</sequence>
<protein>
    <submittedName>
        <fullName evidence="1">Uncharacterized protein</fullName>
    </submittedName>
</protein>